<name>A0A7J0C1I1_9ACTN</name>
<gene>
    <name evidence="2" type="ORF">HEB29_001125</name>
    <name evidence="1" type="ORF">Sfulv_11900</name>
</gene>
<evidence type="ECO:0000313" key="3">
    <source>
        <dbReference type="Proteomes" id="UP000498980"/>
    </source>
</evidence>
<dbReference type="AlphaFoldDB" id="A0A7J0C1I1"/>
<dbReference type="Proteomes" id="UP000498980">
    <property type="component" value="Unassembled WGS sequence"/>
</dbReference>
<evidence type="ECO:0000313" key="1">
    <source>
        <dbReference type="EMBL" id="GFM96379.1"/>
    </source>
</evidence>
<dbReference type="RefSeq" id="WP_173310079.1">
    <property type="nucleotide sequence ID" value="NZ_BAAAUE010000007.1"/>
</dbReference>
<sequence length="77" mass="8193">MAPVPTPTRAAPVRGCGLVSRPAVVTSRPAVVAGHDQRVVGSGWDPADPSSGNAWENQAVFDYDGRLLPAARWFSHR</sequence>
<dbReference type="Proteomes" id="UP000530403">
    <property type="component" value="Unassembled WGS sequence"/>
</dbReference>
<reference evidence="1 3" key="1">
    <citation type="submission" date="2020-05" db="EMBL/GenBank/DDBJ databases">
        <title>Whole genome shotgun sequence of Streptomyces fulvorobeus NBRC 15897.</title>
        <authorList>
            <person name="Komaki H."/>
            <person name="Tamura T."/>
        </authorList>
    </citation>
    <scope>NUCLEOTIDE SEQUENCE [LARGE SCALE GENOMIC DNA]</scope>
    <source>
        <strain evidence="1 3">NBRC 15897</strain>
    </source>
</reference>
<proteinExistence type="predicted"/>
<evidence type="ECO:0000313" key="4">
    <source>
        <dbReference type="Proteomes" id="UP000530403"/>
    </source>
</evidence>
<protein>
    <submittedName>
        <fullName evidence="2">Arabinogalactan endo-1,4-beta-galactosidase</fullName>
    </submittedName>
</protein>
<evidence type="ECO:0000313" key="2">
    <source>
        <dbReference type="EMBL" id="NYE40114.1"/>
    </source>
</evidence>
<accession>A0A7J0C1I1</accession>
<keyword evidence="3" id="KW-1185">Reference proteome</keyword>
<dbReference type="EMBL" id="BLWC01000001">
    <property type="protein sequence ID" value="GFM96379.1"/>
    <property type="molecule type" value="Genomic_DNA"/>
</dbReference>
<dbReference type="EMBL" id="JACCCF010000001">
    <property type="protein sequence ID" value="NYE40114.1"/>
    <property type="molecule type" value="Genomic_DNA"/>
</dbReference>
<comment type="caution">
    <text evidence="1">The sequence shown here is derived from an EMBL/GenBank/DDBJ whole genome shotgun (WGS) entry which is preliminary data.</text>
</comment>
<reference evidence="2 4" key="2">
    <citation type="submission" date="2020-07" db="EMBL/GenBank/DDBJ databases">
        <title>Sequencing the genomes of 1000 actinobacteria strains.</title>
        <authorList>
            <person name="Klenk H.-P."/>
        </authorList>
    </citation>
    <scope>NUCLEOTIDE SEQUENCE [LARGE SCALE GENOMIC DNA]</scope>
    <source>
        <strain evidence="2 4">DSM 41455</strain>
    </source>
</reference>
<organism evidence="1 3">
    <name type="scientific">Streptomyces fulvorobeus</name>
    <dbReference type="NCBI Taxonomy" id="284028"/>
    <lineage>
        <taxon>Bacteria</taxon>
        <taxon>Bacillati</taxon>
        <taxon>Actinomycetota</taxon>
        <taxon>Actinomycetes</taxon>
        <taxon>Kitasatosporales</taxon>
        <taxon>Streptomycetaceae</taxon>
        <taxon>Streptomyces</taxon>
    </lineage>
</organism>